<reference evidence="1" key="1">
    <citation type="submission" date="2014-11" db="EMBL/GenBank/DDBJ databases">
        <authorList>
            <person name="Amaro Gonzalez C."/>
        </authorList>
    </citation>
    <scope>NUCLEOTIDE SEQUENCE</scope>
</reference>
<protein>
    <submittedName>
        <fullName evidence="1">Uncharacterized protein</fullName>
    </submittedName>
</protein>
<evidence type="ECO:0000313" key="1">
    <source>
        <dbReference type="EMBL" id="JAH87941.1"/>
    </source>
</evidence>
<organism evidence="1">
    <name type="scientific">Anguilla anguilla</name>
    <name type="common">European freshwater eel</name>
    <name type="synonym">Muraena anguilla</name>
    <dbReference type="NCBI Taxonomy" id="7936"/>
    <lineage>
        <taxon>Eukaryota</taxon>
        <taxon>Metazoa</taxon>
        <taxon>Chordata</taxon>
        <taxon>Craniata</taxon>
        <taxon>Vertebrata</taxon>
        <taxon>Euteleostomi</taxon>
        <taxon>Actinopterygii</taxon>
        <taxon>Neopterygii</taxon>
        <taxon>Teleostei</taxon>
        <taxon>Anguilliformes</taxon>
        <taxon>Anguillidae</taxon>
        <taxon>Anguilla</taxon>
    </lineage>
</organism>
<proteinExistence type="predicted"/>
<name>A0A0E9WCC3_ANGAN</name>
<dbReference type="AlphaFoldDB" id="A0A0E9WCC3"/>
<accession>A0A0E9WCC3</accession>
<dbReference type="EMBL" id="GBXM01020636">
    <property type="protein sequence ID" value="JAH87941.1"/>
    <property type="molecule type" value="Transcribed_RNA"/>
</dbReference>
<sequence>MQCYSLGLRDVTSSIFPLTKVLSQGVVVDHLSY</sequence>
<reference evidence="1" key="2">
    <citation type="journal article" date="2015" name="Fish Shellfish Immunol.">
        <title>Early steps in the European eel (Anguilla anguilla)-Vibrio vulnificus interaction in the gills: Role of the RtxA13 toxin.</title>
        <authorList>
            <person name="Callol A."/>
            <person name="Pajuelo D."/>
            <person name="Ebbesson L."/>
            <person name="Teles M."/>
            <person name="MacKenzie S."/>
            <person name="Amaro C."/>
        </authorList>
    </citation>
    <scope>NUCLEOTIDE SEQUENCE</scope>
</reference>